<name>A0A314UZ06_PRUYE</name>
<keyword evidence="1" id="KW-0812">Transmembrane</keyword>
<evidence type="ECO:0000313" key="3">
    <source>
        <dbReference type="Proteomes" id="UP000250321"/>
    </source>
</evidence>
<evidence type="ECO:0000256" key="1">
    <source>
        <dbReference type="SAM" id="Phobius"/>
    </source>
</evidence>
<keyword evidence="1" id="KW-1133">Transmembrane helix</keyword>
<dbReference type="Proteomes" id="UP000250321">
    <property type="component" value="Unassembled WGS sequence"/>
</dbReference>
<gene>
    <name evidence="2" type="ORF">Pyn_37518</name>
</gene>
<comment type="caution">
    <text evidence="2">The sequence shown here is derived from an EMBL/GenBank/DDBJ whole genome shotgun (WGS) entry which is preliminary data.</text>
</comment>
<reference evidence="2 3" key="1">
    <citation type="submission" date="2018-02" db="EMBL/GenBank/DDBJ databases">
        <title>Draft genome of wild Prunus yedoensis var. nudiflora.</title>
        <authorList>
            <person name="Baek S."/>
            <person name="Kim J.-H."/>
            <person name="Choi K."/>
            <person name="Kim G.-B."/>
            <person name="Cho A."/>
            <person name="Jang H."/>
            <person name="Shin C.-H."/>
            <person name="Yu H.-J."/>
            <person name="Mun J.-H."/>
        </authorList>
    </citation>
    <scope>NUCLEOTIDE SEQUENCE [LARGE SCALE GENOMIC DNA]</scope>
    <source>
        <strain evidence="3">cv. Jeju island</strain>
        <tissue evidence="2">Leaf</tissue>
    </source>
</reference>
<accession>A0A314UZ06</accession>
<dbReference type="EMBL" id="PJQY01002907">
    <property type="protein sequence ID" value="PQM41872.1"/>
    <property type="molecule type" value="Genomic_DNA"/>
</dbReference>
<evidence type="ECO:0000313" key="2">
    <source>
        <dbReference type="EMBL" id="PQM41872.1"/>
    </source>
</evidence>
<feature type="transmembrane region" description="Helical" evidence="1">
    <location>
        <begin position="84"/>
        <end position="102"/>
    </location>
</feature>
<proteinExistence type="predicted"/>
<dbReference type="AlphaFoldDB" id="A0A314UZ06"/>
<feature type="transmembrane region" description="Helical" evidence="1">
    <location>
        <begin position="20"/>
        <end position="40"/>
    </location>
</feature>
<dbReference type="STRING" id="2094558.A0A314UZ06"/>
<organism evidence="2 3">
    <name type="scientific">Prunus yedoensis var. nudiflora</name>
    <dbReference type="NCBI Taxonomy" id="2094558"/>
    <lineage>
        <taxon>Eukaryota</taxon>
        <taxon>Viridiplantae</taxon>
        <taxon>Streptophyta</taxon>
        <taxon>Embryophyta</taxon>
        <taxon>Tracheophyta</taxon>
        <taxon>Spermatophyta</taxon>
        <taxon>Magnoliopsida</taxon>
        <taxon>eudicotyledons</taxon>
        <taxon>Gunneridae</taxon>
        <taxon>Pentapetalae</taxon>
        <taxon>rosids</taxon>
        <taxon>fabids</taxon>
        <taxon>Rosales</taxon>
        <taxon>Rosaceae</taxon>
        <taxon>Amygdaloideae</taxon>
        <taxon>Amygdaleae</taxon>
        <taxon>Prunus</taxon>
    </lineage>
</organism>
<dbReference type="Gene3D" id="6.10.250.1190">
    <property type="match status" value="1"/>
</dbReference>
<sequence length="164" mass="18095">MNLVLNLKVENQRKSGERNGAGPLTFSGFGVCGSLGGLVFMTCPAGVGRRVSGFNGILPGNFKLNKATEPLHGPNCVRKWRRKLLLLGLLGFITIIWFFVGFNDGTLGMREKTPDMSEGKARILQQHFNVSKDQLLALASLFSNQIRLVLKVQHGVPFQNKFHT</sequence>
<protein>
    <submittedName>
        <fullName evidence="2">Uncharacterized protein</fullName>
    </submittedName>
</protein>
<keyword evidence="3" id="KW-1185">Reference proteome</keyword>
<keyword evidence="1" id="KW-0472">Membrane</keyword>